<comment type="similarity">
    <text evidence="1">Belongs to the MEMO1 family.</text>
</comment>
<evidence type="ECO:0000313" key="2">
    <source>
        <dbReference type="EMBL" id="GIY23632.1"/>
    </source>
</evidence>
<dbReference type="AlphaFoldDB" id="A0AAV4RQE5"/>
<keyword evidence="3" id="KW-1185">Reference proteome</keyword>
<dbReference type="InterPro" id="IPR002737">
    <property type="entry name" value="MEMO1_fam"/>
</dbReference>
<dbReference type="NCBIfam" id="TIGR04336">
    <property type="entry name" value="AmmeMemoSam_B"/>
    <property type="match status" value="1"/>
</dbReference>
<dbReference type="Pfam" id="PF01875">
    <property type="entry name" value="Memo"/>
    <property type="match status" value="1"/>
</dbReference>
<dbReference type="PANTHER" id="PTHR11060">
    <property type="entry name" value="PROTEIN MEMO1"/>
    <property type="match status" value="1"/>
</dbReference>
<sequence length="315" mass="35326">MNIFGCLIDMSSQSSVRRATHAGSWYVSSAKELSNQLENWLNVAGEPTHFPARAIIAPHAGYQYCGACSAYAYKQIDPTIVKRVFILGPSHHVRLSGCALSPVRTYRTPFGDLTIDESIYEELYTTGHFEEMSLLTDEDEHSIEMHLPFIAKVMENHSFTIVPVMVGSLTSERENVYGKIFSRYLADPSNLFVVSSDFCHWGARFHYQYYDKSWGQIYQSIEKLDEMSIEKLDETGMNIIEELSPTGFTSYLKKYGNTICGRHPIGVLLNAVSSLQQQGNGIKPSLKFLKYAQSSKCLNNYDSSVSYAAASLVIA</sequence>
<dbReference type="Proteomes" id="UP001054945">
    <property type="component" value="Unassembled WGS sequence"/>
</dbReference>
<comment type="caution">
    <text evidence="2">The sequence shown here is derived from an EMBL/GenBank/DDBJ whole genome shotgun (WGS) entry which is preliminary data.</text>
</comment>
<dbReference type="EMBL" id="BPLR01008297">
    <property type="protein sequence ID" value="GIY23632.1"/>
    <property type="molecule type" value="Genomic_DNA"/>
</dbReference>
<accession>A0AAV4RQE5</accession>
<name>A0AAV4RQE5_CAEEX</name>
<organism evidence="2 3">
    <name type="scientific">Caerostris extrusa</name>
    <name type="common">Bark spider</name>
    <name type="synonym">Caerostris bankana</name>
    <dbReference type="NCBI Taxonomy" id="172846"/>
    <lineage>
        <taxon>Eukaryota</taxon>
        <taxon>Metazoa</taxon>
        <taxon>Ecdysozoa</taxon>
        <taxon>Arthropoda</taxon>
        <taxon>Chelicerata</taxon>
        <taxon>Arachnida</taxon>
        <taxon>Araneae</taxon>
        <taxon>Araneomorphae</taxon>
        <taxon>Entelegynae</taxon>
        <taxon>Araneoidea</taxon>
        <taxon>Araneidae</taxon>
        <taxon>Caerostris</taxon>
    </lineage>
</organism>
<dbReference type="PANTHER" id="PTHR11060:SF0">
    <property type="entry name" value="PROTEIN MEMO1"/>
    <property type="match status" value="1"/>
</dbReference>
<dbReference type="CDD" id="cd07361">
    <property type="entry name" value="MEMO_like"/>
    <property type="match status" value="1"/>
</dbReference>
<evidence type="ECO:0000256" key="1">
    <source>
        <dbReference type="ARBA" id="ARBA00006315"/>
    </source>
</evidence>
<dbReference type="HAMAP" id="MF_00055">
    <property type="entry name" value="MEMO1"/>
    <property type="match status" value="1"/>
</dbReference>
<proteinExistence type="inferred from homology"/>
<evidence type="ECO:0000313" key="3">
    <source>
        <dbReference type="Proteomes" id="UP001054945"/>
    </source>
</evidence>
<protein>
    <submittedName>
        <fullName evidence="2">Protein MEMO1</fullName>
    </submittedName>
</protein>
<dbReference type="Gene3D" id="3.40.830.10">
    <property type="entry name" value="LigB-like"/>
    <property type="match status" value="1"/>
</dbReference>
<reference evidence="2 3" key="1">
    <citation type="submission" date="2021-06" db="EMBL/GenBank/DDBJ databases">
        <title>Caerostris extrusa draft genome.</title>
        <authorList>
            <person name="Kono N."/>
            <person name="Arakawa K."/>
        </authorList>
    </citation>
    <scope>NUCLEOTIDE SEQUENCE [LARGE SCALE GENOMIC DNA]</scope>
</reference>
<gene>
    <name evidence="2" type="primary">MEMO1</name>
    <name evidence="2" type="ORF">CEXT_554202</name>
</gene>